<dbReference type="Gene3D" id="1.20.5.110">
    <property type="match status" value="1"/>
</dbReference>
<comment type="caution">
    <text evidence="4">The sequence shown here is derived from an EMBL/GenBank/DDBJ whole genome shotgun (WGS) entry which is preliminary data.</text>
</comment>
<name>A0A813Q994_9BILA</name>
<reference evidence="4" key="1">
    <citation type="submission" date="2021-02" db="EMBL/GenBank/DDBJ databases">
        <authorList>
            <person name="Nowell W R."/>
        </authorList>
    </citation>
    <scope>NUCLEOTIDE SEQUENCE</scope>
</reference>
<evidence type="ECO:0000256" key="1">
    <source>
        <dbReference type="SAM" id="Coils"/>
    </source>
</evidence>
<feature type="transmembrane region" description="Helical" evidence="2">
    <location>
        <begin position="271"/>
        <end position="296"/>
    </location>
</feature>
<dbReference type="AlphaFoldDB" id="A0A813Q994"/>
<feature type="domain" description="T-SNARE coiled-coil homology" evidence="3">
    <location>
        <begin position="199"/>
        <end position="261"/>
    </location>
</feature>
<dbReference type="GO" id="GO:0016192">
    <property type="term" value="P:vesicle-mediated transport"/>
    <property type="evidence" value="ECO:0007669"/>
    <property type="project" value="InterPro"/>
</dbReference>
<sequence>MTTNNSIVSADTHIEIECKEFLPEVYDTWSYIHKLSKDTINFHEIYDSYKYEHSENRQKDYFHQLKILNDTIYKLSFLIHQRILSLEKLVQPALDEFRKSLLIDQQRNSYIPAYIRIVQNQLNSLKLSFKRIITQHNADSIDYQNDLKQSVDNSKIFVESYQQISRVTRDKIKSLFNTDENNIPIESQEQNLIEQETEIVDLETRLESLRILKERVRQMNGMTMALYFSVQEQNELADNIWLNTSAGSDYIAQSVDEFRLVKNLKQSKMNLWIKLICITFCFLLVLIFILILILILNKY</sequence>
<evidence type="ECO:0000313" key="5">
    <source>
        <dbReference type="EMBL" id="CAF3680483.1"/>
    </source>
</evidence>
<protein>
    <recommendedName>
        <fullName evidence="3">t-SNARE coiled-coil homology domain-containing protein</fullName>
    </recommendedName>
</protein>
<keyword evidence="2" id="KW-1133">Transmembrane helix</keyword>
<gene>
    <name evidence="4" type="ORF">JYZ213_LOCUS3217</name>
    <name evidence="5" type="ORF">OXD698_LOCUS10882</name>
</gene>
<dbReference type="InterPro" id="IPR010989">
    <property type="entry name" value="SNARE"/>
</dbReference>
<dbReference type="EMBL" id="CAJNOG010000017">
    <property type="protein sequence ID" value="CAF0763795.1"/>
    <property type="molecule type" value="Genomic_DNA"/>
</dbReference>
<accession>A0A813Q994</accession>
<dbReference type="Gene3D" id="1.20.58.70">
    <property type="match status" value="1"/>
</dbReference>
<proteinExistence type="predicted"/>
<dbReference type="Proteomes" id="UP000663844">
    <property type="component" value="Unassembled WGS sequence"/>
</dbReference>
<keyword evidence="2" id="KW-0472">Membrane</keyword>
<dbReference type="EMBL" id="CAJOAZ010000595">
    <property type="protein sequence ID" value="CAF3680483.1"/>
    <property type="molecule type" value="Genomic_DNA"/>
</dbReference>
<dbReference type="GO" id="GO:0016020">
    <property type="term" value="C:membrane"/>
    <property type="evidence" value="ECO:0007669"/>
    <property type="project" value="InterPro"/>
</dbReference>
<dbReference type="Proteomes" id="UP000663845">
    <property type="component" value="Unassembled WGS sequence"/>
</dbReference>
<evidence type="ECO:0000313" key="4">
    <source>
        <dbReference type="EMBL" id="CAF0763795.1"/>
    </source>
</evidence>
<evidence type="ECO:0000313" key="6">
    <source>
        <dbReference type="Proteomes" id="UP000663845"/>
    </source>
</evidence>
<keyword evidence="1" id="KW-0175">Coiled coil</keyword>
<dbReference type="PROSITE" id="PS50192">
    <property type="entry name" value="T_SNARE"/>
    <property type="match status" value="1"/>
</dbReference>
<evidence type="ECO:0000259" key="3">
    <source>
        <dbReference type="PROSITE" id="PS50192"/>
    </source>
</evidence>
<organism evidence="4 6">
    <name type="scientific">Adineta steineri</name>
    <dbReference type="NCBI Taxonomy" id="433720"/>
    <lineage>
        <taxon>Eukaryota</taxon>
        <taxon>Metazoa</taxon>
        <taxon>Spiralia</taxon>
        <taxon>Gnathifera</taxon>
        <taxon>Rotifera</taxon>
        <taxon>Eurotatoria</taxon>
        <taxon>Bdelloidea</taxon>
        <taxon>Adinetida</taxon>
        <taxon>Adinetidae</taxon>
        <taxon>Adineta</taxon>
    </lineage>
</organism>
<dbReference type="SUPFAM" id="SSF47661">
    <property type="entry name" value="t-snare proteins"/>
    <property type="match status" value="1"/>
</dbReference>
<dbReference type="InterPro" id="IPR000727">
    <property type="entry name" value="T_SNARE_dom"/>
</dbReference>
<keyword evidence="2" id="KW-0812">Transmembrane</keyword>
<feature type="coiled-coil region" evidence="1">
    <location>
        <begin position="185"/>
        <end position="219"/>
    </location>
</feature>
<evidence type="ECO:0000256" key="2">
    <source>
        <dbReference type="SAM" id="Phobius"/>
    </source>
</evidence>